<name>A0A9P6HRD4_9AGAM</name>
<dbReference type="Proteomes" id="UP000736335">
    <property type="component" value="Unassembled WGS sequence"/>
</dbReference>
<gene>
    <name evidence="2" type="ORF">BJ322DRAFT_1034115</name>
</gene>
<reference evidence="2" key="2">
    <citation type="submission" date="2020-11" db="EMBL/GenBank/DDBJ databases">
        <authorList>
            <consortium name="DOE Joint Genome Institute"/>
            <person name="Kuo A."/>
            <person name="Miyauchi S."/>
            <person name="Kiss E."/>
            <person name="Drula E."/>
            <person name="Kohler A."/>
            <person name="Sanchez-Garcia M."/>
            <person name="Andreopoulos B."/>
            <person name="Barry K.W."/>
            <person name="Bonito G."/>
            <person name="Buee M."/>
            <person name="Carver A."/>
            <person name="Chen C."/>
            <person name="Cichocki N."/>
            <person name="Clum A."/>
            <person name="Culley D."/>
            <person name="Crous P.W."/>
            <person name="Fauchery L."/>
            <person name="Girlanda M."/>
            <person name="Hayes R."/>
            <person name="Keri Z."/>
            <person name="Labutti K."/>
            <person name="Lipzen A."/>
            <person name="Lombard V."/>
            <person name="Magnuson J."/>
            <person name="Maillard F."/>
            <person name="Morin E."/>
            <person name="Murat C."/>
            <person name="Nolan M."/>
            <person name="Ohm R."/>
            <person name="Pangilinan J."/>
            <person name="Pereira M."/>
            <person name="Perotto S."/>
            <person name="Peter M."/>
            <person name="Riley R."/>
            <person name="Sitrit Y."/>
            <person name="Stielow B."/>
            <person name="Szollosi G."/>
            <person name="Zifcakova L."/>
            <person name="Stursova M."/>
            <person name="Spatafora J.W."/>
            <person name="Tedersoo L."/>
            <person name="Vaario L.-M."/>
            <person name="Yamada A."/>
            <person name="Yan M."/>
            <person name="Wang P."/>
            <person name="Xu J."/>
            <person name="Bruns T."/>
            <person name="Baldrian P."/>
            <person name="Vilgalys R."/>
            <person name="Henrissat B."/>
            <person name="Grigoriev I.V."/>
            <person name="Hibbett D."/>
            <person name="Nagy L.G."/>
            <person name="Martin F.M."/>
        </authorList>
    </citation>
    <scope>NUCLEOTIDE SEQUENCE</scope>
    <source>
        <strain evidence="2">UH-Tt-Lm1</strain>
    </source>
</reference>
<feature type="region of interest" description="Disordered" evidence="1">
    <location>
        <begin position="856"/>
        <end position="890"/>
    </location>
</feature>
<feature type="compositionally biased region" description="Polar residues" evidence="1">
    <location>
        <begin position="185"/>
        <end position="195"/>
    </location>
</feature>
<accession>A0A9P6HRD4</accession>
<organism evidence="2 3">
    <name type="scientific">Thelephora terrestris</name>
    <dbReference type="NCBI Taxonomy" id="56493"/>
    <lineage>
        <taxon>Eukaryota</taxon>
        <taxon>Fungi</taxon>
        <taxon>Dikarya</taxon>
        <taxon>Basidiomycota</taxon>
        <taxon>Agaricomycotina</taxon>
        <taxon>Agaricomycetes</taxon>
        <taxon>Thelephorales</taxon>
        <taxon>Thelephoraceae</taxon>
        <taxon>Thelephora</taxon>
    </lineage>
</organism>
<dbReference type="InterPro" id="IPR059179">
    <property type="entry name" value="MLKL-like_MCAfunc"/>
</dbReference>
<reference evidence="2" key="1">
    <citation type="journal article" date="2020" name="Nat. Commun.">
        <title>Large-scale genome sequencing of mycorrhizal fungi provides insights into the early evolution of symbiotic traits.</title>
        <authorList>
            <person name="Miyauchi S."/>
            <person name="Kiss E."/>
            <person name="Kuo A."/>
            <person name="Drula E."/>
            <person name="Kohler A."/>
            <person name="Sanchez-Garcia M."/>
            <person name="Morin E."/>
            <person name="Andreopoulos B."/>
            <person name="Barry K.W."/>
            <person name="Bonito G."/>
            <person name="Buee M."/>
            <person name="Carver A."/>
            <person name="Chen C."/>
            <person name="Cichocki N."/>
            <person name="Clum A."/>
            <person name="Culley D."/>
            <person name="Crous P.W."/>
            <person name="Fauchery L."/>
            <person name="Girlanda M."/>
            <person name="Hayes R.D."/>
            <person name="Keri Z."/>
            <person name="LaButti K."/>
            <person name="Lipzen A."/>
            <person name="Lombard V."/>
            <person name="Magnuson J."/>
            <person name="Maillard F."/>
            <person name="Murat C."/>
            <person name="Nolan M."/>
            <person name="Ohm R.A."/>
            <person name="Pangilinan J."/>
            <person name="Pereira M.F."/>
            <person name="Perotto S."/>
            <person name="Peter M."/>
            <person name="Pfister S."/>
            <person name="Riley R."/>
            <person name="Sitrit Y."/>
            <person name="Stielow J.B."/>
            <person name="Szollosi G."/>
            <person name="Zifcakova L."/>
            <person name="Stursova M."/>
            <person name="Spatafora J.W."/>
            <person name="Tedersoo L."/>
            <person name="Vaario L.M."/>
            <person name="Yamada A."/>
            <person name="Yan M."/>
            <person name="Wang P."/>
            <person name="Xu J."/>
            <person name="Bruns T."/>
            <person name="Baldrian P."/>
            <person name="Vilgalys R."/>
            <person name="Dunand C."/>
            <person name="Henrissat B."/>
            <person name="Grigoriev I.V."/>
            <person name="Hibbett D."/>
            <person name="Nagy L.G."/>
            <person name="Martin F.M."/>
        </authorList>
    </citation>
    <scope>NUCLEOTIDE SEQUENCE</scope>
    <source>
        <strain evidence="2">UH-Tt-Lm1</strain>
    </source>
</reference>
<evidence type="ECO:0000313" key="2">
    <source>
        <dbReference type="EMBL" id="KAF9793344.1"/>
    </source>
</evidence>
<comment type="caution">
    <text evidence="2">The sequence shown here is derived from an EMBL/GenBank/DDBJ whole genome shotgun (WGS) entry which is preliminary data.</text>
</comment>
<dbReference type="Gene3D" id="1.25.40.10">
    <property type="entry name" value="Tetratricopeptide repeat domain"/>
    <property type="match status" value="2"/>
</dbReference>
<feature type="compositionally biased region" description="Polar residues" evidence="1">
    <location>
        <begin position="872"/>
        <end position="881"/>
    </location>
</feature>
<dbReference type="Gene3D" id="3.40.50.300">
    <property type="entry name" value="P-loop containing nucleotide triphosphate hydrolases"/>
    <property type="match status" value="1"/>
</dbReference>
<dbReference type="SUPFAM" id="SSF48452">
    <property type="entry name" value="TPR-like"/>
    <property type="match status" value="2"/>
</dbReference>
<dbReference type="InterPro" id="IPR019734">
    <property type="entry name" value="TPR_rpt"/>
</dbReference>
<dbReference type="SMART" id="SM00028">
    <property type="entry name" value="TPR"/>
    <property type="match status" value="5"/>
</dbReference>
<keyword evidence="3" id="KW-1185">Reference proteome</keyword>
<dbReference type="PANTHER" id="PTHR47691">
    <property type="entry name" value="REGULATOR-RELATED"/>
    <property type="match status" value="1"/>
</dbReference>
<dbReference type="PANTHER" id="PTHR47691:SF3">
    <property type="entry name" value="HTH-TYPE TRANSCRIPTIONAL REGULATOR RV0890C-RELATED"/>
    <property type="match status" value="1"/>
</dbReference>
<protein>
    <recommendedName>
        <fullName evidence="4">TPR-like protein</fullName>
    </recommendedName>
</protein>
<evidence type="ECO:0008006" key="4">
    <source>
        <dbReference type="Google" id="ProtNLM"/>
    </source>
</evidence>
<evidence type="ECO:0000313" key="3">
    <source>
        <dbReference type="Proteomes" id="UP000736335"/>
    </source>
</evidence>
<sequence length="890" mass="99341">MDANESQRPKARDRFLSALNAAIESLNHAKEGPSVAPARNVFGSVSTLLTIVRGSMNMANRTDYVELGLACADICRALDRGMNGEQADRFNGSLFEAIEQLTTTVAEIQSEVDKLGERRAMSRLIHAKDDKDTIAAWKLDLNRILHVFNTELEMNTHVAVLNTQDLASKIHRTLVERQDGADGRNPSTQTSTSGESPPPRPRACFGRGELIEKIVGFAENLTPVALIGAGGIGKTSIALVVLHHDRIKERFGDNRRFIRCDQFPASGPHFLSRLSKAIGAGIENPEDFTPLRPFLSSKEMFIFLDNAESILDPQATNGREIYRLVEELSQFSNICLAITSRITTVPPDCETLEVQTLSTEAAQDTFYRIYKYGKQSGSVSGILEELDFHPLSVVLLATVAHQNRWDNDRLVKEWEERQTGVLQTEHQTSLAATIELSLASLMFQKLGPDAMGILGVVAFYPQGIDEKNLEWLFPTVSDRTHIFDKLCMLSLAYRSNGFITMLAPLRDHLRPKDPKTSPLLCTTKGCYFARLSTKFDTQEGRWIMSEDVNVEHLLDVFASADPSSDDVWYACARFMGYLWWHKPRPTVLRKSIEELSDDNSSKPDCLYGLAYLYGAIGNFTEQALFLGHALKVERERGNDSQVAKILQSLSDSNRVLNRHEEGIDQAREAMGIYERLGRTMDRVGCLASLARLLNAAGQLDAAEEAIAEVFKLLPEKGQEHRVWQLHQTLGDIYHSKGEIEKALYNYKMAVGIASTLGNRNLLFWIQMSLAELFLSEGRLDDAQLSIEQAKPLALDDTYQLGLAVYLQAEIYYRQRRLKDAASEALRAQEIFEKFWHLGDPRLCKALLQIIEEAMQGPPPSVESDTDAPVTGALSSTPQDLESTLGRLSVS</sequence>
<dbReference type="InterPro" id="IPR027417">
    <property type="entry name" value="P-loop_NTPase"/>
</dbReference>
<proteinExistence type="predicted"/>
<dbReference type="AlphaFoldDB" id="A0A9P6HRD4"/>
<dbReference type="InterPro" id="IPR011990">
    <property type="entry name" value="TPR-like_helical_dom_sf"/>
</dbReference>
<dbReference type="EMBL" id="WIUZ02000001">
    <property type="protein sequence ID" value="KAF9793344.1"/>
    <property type="molecule type" value="Genomic_DNA"/>
</dbReference>
<dbReference type="SUPFAM" id="SSF52540">
    <property type="entry name" value="P-loop containing nucleoside triphosphate hydrolases"/>
    <property type="match status" value="1"/>
</dbReference>
<feature type="region of interest" description="Disordered" evidence="1">
    <location>
        <begin position="175"/>
        <end position="203"/>
    </location>
</feature>
<evidence type="ECO:0000256" key="1">
    <source>
        <dbReference type="SAM" id="MobiDB-lite"/>
    </source>
</evidence>
<dbReference type="OrthoDB" id="5986190at2759"/>
<dbReference type="CDD" id="cd21037">
    <property type="entry name" value="MLKL_NTD"/>
    <property type="match status" value="1"/>
</dbReference>